<reference evidence="3" key="1">
    <citation type="submission" date="2016-06" db="UniProtKB">
        <authorList>
            <consortium name="WormBaseParasite"/>
        </authorList>
    </citation>
    <scope>IDENTIFICATION</scope>
</reference>
<proteinExistence type="predicted"/>
<accession>A0A183JBR7</accession>
<dbReference type="STRING" id="6186.A0A183JBR7"/>
<dbReference type="EMBL" id="UZAK01000068">
    <property type="protein sequence ID" value="VDO59724.1"/>
    <property type="molecule type" value="Genomic_DNA"/>
</dbReference>
<keyword evidence="2" id="KW-1185">Reference proteome</keyword>
<sequence>MSVKDRCTDHIDTLSFAFLLKTHELRTFKVALEELKFRDQFVVRMYEIICDDPRKSTKARLGYLLTPELATTYTLRETKSKLGISNYKYYRTAQSVLYSWSRSATCPEKEIAHPIDVASHAFLHDARDEVNKRGWRPKEMVS</sequence>
<protein>
    <submittedName>
        <fullName evidence="3">Replication initiation protein</fullName>
    </submittedName>
</protein>
<evidence type="ECO:0000313" key="3">
    <source>
        <dbReference type="WBParaSite" id="SCUD_0000012101-mRNA-1"/>
    </source>
</evidence>
<dbReference type="WBParaSite" id="SCUD_0000012101-mRNA-1">
    <property type="protein sequence ID" value="SCUD_0000012101-mRNA-1"/>
    <property type="gene ID" value="SCUD_0000012101"/>
</dbReference>
<gene>
    <name evidence="1" type="ORF">SCUD_LOCUS122</name>
</gene>
<name>A0A183JBR7_9TREM</name>
<dbReference type="AlphaFoldDB" id="A0A183JBR7"/>
<evidence type="ECO:0000313" key="2">
    <source>
        <dbReference type="Proteomes" id="UP000279833"/>
    </source>
</evidence>
<evidence type="ECO:0000313" key="1">
    <source>
        <dbReference type="EMBL" id="VDO59724.1"/>
    </source>
</evidence>
<reference evidence="1 2" key="2">
    <citation type="submission" date="2018-11" db="EMBL/GenBank/DDBJ databases">
        <authorList>
            <consortium name="Pathogen Informatics"/>
        </authorList>
    </citation>
    <scope>NUCLEOTIDE SEQUENCE [LARGE SCALE GENOMIC DNA]</scope>
    <source>
        <strain evidence="1">Dakar</strain>
        <strain evidence="2">Dakar, Senegal</strain>
    </source>
</reference>
<dbReference type="Proteomes" id="UP000279833">
    <property type="component" value="Unassembled WGS sequence"/>
</dbReference>
<organism evidence="3">
    <name type="scientific">Schistosoma curassoni</name>
    <dbReference type="NCBI Taxonomy" id="6186"/>
    <lineage>
        <taxon>Eukaryota</taxon>
        <taxon>Metazoa</taxon>
        <taxon>Spiralia</taxon>
        <taxon>Lophotrochozoa</taxon>
        <taxon>Platyhelminthes</taxon>
        <taxon>Trematoda</taxon>
        <taxon>Digenea</taxon>
        <taxon>Strigeidida</taxon>
        <taxon>Schistosomatoidea</taxon>
        <taxon>Schistosomatidae</taxon>
        <taxon>Schistosoma</taxon>
    </lineage>
</organism>